<dbReference type="Gene3D" id="3.40.50.2000">
    <property type="entry name" value="Glycogen Phosphorylase B"/>
    <property type="match status" value="2"/>
</dbReference>
<protein>
    <submittedName>
        <fullName evidence="4">Glycosyltransferase family 1 protein</fullName>
    </submittedName>
</protein>
<feature type="domain" description="Glycosyl transferase family 1" evidence="2">
    <location>
        <begin position="181"/>
        <end position="343"/>
    </location>
</feature>
<feature type="domain" description="Glycosyltransferase subfamily 4-like N-terminal" evidence="3">
    <location>
        <begin position="43"/>
        <end position="170"/>
    </location>
</feature>
<sequence>MRVVIARMMPEPSMDVYADNIISGLRSVRPNWEIVDLKPQPVDRKSRSLLLRVWKYYERFWRFPQQVQQQVADIFHIIDPSEAHITYWLKKKNKAVVVTCHDLVNFYSHDNLQGSVELPFLSRGMWIHAVKGMKYADHVVAVSSATAKDTTQIMDIEPARISVIPNAVEAAFQPLPKEQAESLRQKYGISPETVCLLNVGSNHPRKNLSTILKVIETLQQRGLSIHLWKVGADFTDEQKIFIKTQGLENHISYLGKPDKSTLIQIYNAADMLIAPSLHEGFGITLLEAMACGIPVITSKVSAMPEVVGDAGVLVDPNDYQAIADAVCHLHNHPDSYQELVNKGLARAKLFTWEKAGEQIAEIYEKVQACKEFKGVAKT</sequence>
<evidence type="ECO:0000259" key="3">
    <source>
        <dbReference type="Pfam" id="PF13439"/>
    </source>
</evidence>
<dbReference type="Pfam" id="PF13439">
    <property type="entry name" value="Glyco_transf_4"/>
    <property type="match status" value="1"/>
</dbReference>
<organism evidence="4 5">
    <name type="scientific">Brasilonema sennae CENA114</name>
    <dbReference type="NCBI Taxonomy" id="415709"/>
    <lineage>
        <taxon>Bacteria</taxon>
        <taxon>Bacillati</taxon>
        <taxon>Cyanobacteriota</taxon>
        <taxon>Cyanophyceae</taxon>
        <taxon>Nostocales</taxon>
        <taxon>Scytonemataceae</taxon>
        <taxon>Brasilonema</taxon>
        <taxon>Bromeliae group (in: Brasilonema)</taxon>
    </lineage>
</organism>
<dbReference type="SUPFAM" id="SSF53756">
    <property type="entry name" value="UDP-Glycosyltransferase/glycogen phosphorylase"/>
    <property type="match status" value="1"/>
</dbReference>
<dbReference type="RefSeq" id="WP_171976611.1">
    <property type="nucleotide sequence ID" value="NZ_CAWOXK010000001.1"/>
</dbReference>
<dbReference type="KEGG" id="bsen:DP114_16725"/>
<dbReference type="AlphaFoldDB" id="A0A856MF44"/>
<keyword evidence="5" id="KW-1185">Reference proteome</keyword>
<dbReference type="Proteomes" id="UP000503129">
    <property type="component" value="Chromosome"/>
</dbReference>
<name>A0A856MF44_9CYAN</name>
<dbReference type="CDD" id="cd03809">
    <property type="entry name" value="GT4_MtfB-like"/>
    <property type="match status" value="1"/>
</dbReference>
<evidence type="ECO:0000313" key="4">
    <source>
        <dbReference type="EMBL" id="QDL09328.1"/>
    </source>
</evidence>
<evidence type="ECO:0000256" key="1">
    <source>
        <dbReference type="ARBA" id="ARBA00022679"/>
    </source>
</evidence>
<dbReference type="Pfam" id="PF00534">
    <property type="entry name" value="Glycos_transf_1"/>
    <property type="match status" value="1"/>
</dbReference>
<dbReference type="PANTHER" id="PTHR46401:SF2">
    <property type="entry name" value="GLYCOSYLTRANSFERASE WBBK-RELATED"/>
    <property type="match status" value="1"/>
</dbReference>
<reference evidence="4 5" key="1">
    <citation type="submission" date="2018-06" db="EMBL/GenBank/DDBJ databases">
        <title>Comparative genomics of Brasilonema spp. strains.</title>
        <authorList>
            <person name="Alvarenga D.O."/>
            <person name="Fiore M.F."/>
            <person name="Varani A.M."/>
        </authorList>
    </citation>
    <scope>NUCLEOTIDE SEQUENCE [LARGE SCALE GENOMIC DNA]</scope>
    <source>
        <strain evidence="4 5">CENA114</strain>
    </source>
</reference>
<evidence type="ECO:0000259" key="2">
    <source>
        <dbReference type="Pfam" id="PF00534"/>
    </source>
</evidence>
<dbReference type="EMBL" id="CP030118">
    <property type="protein sequence ID" value="QDL09328.1"/>
    <property type="molecule type" value="Genomic_DNA"/>
</dbReference>
<dbReference type="PANTHER" id="PTHR46401">
    <property type="entry name" value="GLYCOSYLTRANSFERASE WBBK-RELATED"/>
    <property type="match status" value="1"/>
</dbReference>
<accession>A0A856MF44</accession>
<gene>
    <name evidence="4" type="ORF">DP114_16725</name>
</gene>
<evidence type="ECO:0000313" key="5">
    <source>
        <dbReference type="Proteomes" id="UP000503129"/>
    </source>
</evidence>
<dbReference type="GO" id="GO:0016757">
    <property type="term" value="F:glycosyltransferase activity"/>
    <property type="evidence" value="ECO:0007669"/>
    <property type="project" value="InterPro"/>
</dbReference>
<dbReference type="InterPro" id="IPR001296">
    <property type="entry name" value="Glyco_trans_1"/>
</dbReference>
<proteinExistence type="predicted"/>
<keyword evidence="1 4" id="KW-0808">Transferase</keyword>
<dbReference type="InterPro" id="IPR028098">
    <property type="entry name" value="Glyco_trans_4-like_N"/>
</dbReference>